<dbReference type="PANTHER" id="PTHR32031:SF47">
    <property type="entry name" value="B BOX-TYPE DOMAIN-CONTAINING PROTEIN-RELATED"/>
    <property type="match status" value="1"/>
</dbReference>
<sequence>MSLCTIDFHIKSQDIYCRDCKVTFCLKCISSHKAHDTLDIDDYYEEIKKNIESINSKFNEQLVEIENEKVSQSSHFQKEITKQYEGQLLLVDALFRELHDQLHIKQVDIKRELKSYYDENIEKYTMLISKLDHLKQLNNSIDLGNSDDHQHKISVITDHINSLKLNNNNNNDRIDSNEYRILSITDTVPTLDSITMIKCKEKIVNGPSINLNSIVVTSSNPERYKYLYTYNPRKSTLDKVDLDSTKIIESKVLGRKLGFMVQFQNWQSTPNSSNIYELTAYNGNLRYWNLIEDKEFTTPFKREIRSSISDAKGNIFFMSGPGGGTSYPEIHKLHLNNQMNVIGPCIFSTQVEDLRSNWQNLSWGPDGCLYIVGGNKPSIYKYNPETNKAELVASPVPLATVSSFALCHGCYSPKYHSVFFVSSQEPYFLSYDINSKTSTILEHRFVPQNSNLCKVLHDNDDNILCFETETTSLFKYNIVSKKWSSHRIDSKFKIEGDNLFVLSK</sequence>
<dbReference type="Proteomes" id="UP000076078">
    <property type="component" value="Unassembled WGS sequence"/>
</dbReference>
<protein>
    <recommendedName>
        <fullName evidence="2">B box-type domain-containing protein</fullName>
    </recommendedName>
</protein>
<evidence type="ECO:0000313" key="4">
    <source>
        <dbReference type="Proteomes" id="UP000076078"/>
    </source>
</evidence>
<name>A0A151ZEU9_TIELA</name>
<evidence type="ECO:0000256" key="1">
    <source>
        <dbReference type="PROSITE-ProRule" id="PRU00024"/>
    </source>
</evidence>
<dbReference type="EMBL" id="LODT01000029">
    <property type="protein sequence ID" value="KYQ92439.1"/>
    <property type="molecule type" value="Genomic_DNA"/>
</dbReference>
<dbReference type="OrthoDB" id="21903at2759"/>
<dbReference type="PANTHER" id="PTHR32031">
    <property type="entry name" value="FNIP REPEAT-CONTAINING PROTEIN-RELATED-RELATED"/>
    <property type="match status" value="1"/>
</dbReference>
<proteinExistence type="predicted"/>
<feature type="domain" description="B box-type" evidence="2">
    <location>
        <begin position="1"/>
        <end position="40"/>
    </location>
</feature>
<keyword evidence="1" id="KW-0863">Zinc-finger</keyword>
<dbReference type="InterPro" id="IPR000315">
    <property type="entry name" value="Znf_B-box"/>
</dbReference>
<dbReference type="InterPro" id="IPR052697">
    <property type="entry name" value="FNIP_repeat"/>
</dbReference>
<keyword evidence="1" id="KW-0479">Metal-binding</keyword>
<dbReference type="SUPFAM" id="SSF57845">
    <property type="entry name" value="B-box zinc-binding domain"/>
    <property type="match status" value="1"/>
</dbReference>
<dbReference type="SUPFAM" id="SSF50965">
    <property type="entry name" value="Galactose oxidase, central domain"/>
    <property type="match status" value="1"/>
</dbReference>
<dbReference type="AlphaFoldDB" id="A0A151ZEU9"/>
<reference evidence="3 4" key="1">
    <citation type="submission" date="2015-12" db="EMBL/GenBank/DDBJ databases">
        <title>Dictyostelia acquired genes for synthesis and detection of signals that induce cell-type specialization by lateral gene transfer from prokaryotes.</title>
        <authorList>
            <person name="Gloeckner G."/>
            <person name="Schaap P."/>
        </authorList>
    </citation>
    <scope>NUCLEOTIDE SEQUENCE [LARGE SCALE GENOMIC DNA]</scope>
    <source>
        <strain evidence="3 4">TK</strain>
    </source>
</reference>
<gene>
    <name evidence="3" type="ORF">DLAC_06419</name>
</gene>
<dbReference type="InterPro" id="IPR015915">
    <property type="entry name" value="Kelch-typ_b-propeller"/>
</dbReference>
<keyword evidence="4" id="KW-1185">Reference proteome</keyword>
<keyword evidence="1" id="KW-0862">Zinc</keyword>
<accession>A0A151ZEU9</accession>
<dbReference type="InterPro" id="IPR011043">
    <property type="entry name" value="Gal_Oxase/kelch_b-propeller"/>
</dbReference>
<organism evidence="3 4">
    <name type="scientific">Tieghemostelium lacteum</name>
    <name type="common">Slime mold</name>
    <name type="synonym">Dictyostelium lacteum</name>
    <dbReference type="NCBI Taxonomy" id="361077"/>
    <lineage>
        <taxon>Eukaryota</taxon>
        <taxon>Amoebozoa</taxon>
        <taxon>Evosea</taxon>
        <taxon>Eumycetozoa</taxon>
        <taxon>Dictyostelia</taxon>
        <taxon>Dictyosteliales</taxon>
        <taxon>Raperosteliaceae</taxon>
        <taxon>Tieghemostelium</taxon>
    </lineage>
</organism>
<dbReference type="InParanoid" id="A0A151ZEU9"/>
<evidence type="ECO:0000259" key="2">
    <source>
        <dbReference type="PROSITE" id="PS50119"/>
    </source>
</evidence>
<dbReference type="GO" id="GO:0008270">
    <property type="term" value="F:zinc ion binding"/>
    <property type="evidence" value="ECO:0007669"/>
    <property type="project" value="UniProtKB-KW"/>
</dbReference>
<dbReference type="Gene3D" id="3.30.160.60">
    <property type="entry name" value="Classic Zinc Finger"/>
    <property type="match status" value="1"/>
</dbReference>
<dbReference type="Gene3D" id="2.120.10.80">
    <property type="entry name" value="Kelch-type beta propeller"/>
    <property type="match status" value="1"/>
</dbReference>
<dbReference type="PROSITE" id="PS50119">
    <property type="entry name" value="ZF_BBOX"/>
    <property type="match status" value="1"/>
</dbReference>
<comment type="caution">
    <text evidence="3">The sequence shown here is derived from an EMBL/GenBank/DDBJ whole genome shotgun (WGS) entry which is preliminary data.</text>
</comment>
<evidence type="ECO:0000313" key="3">
    <source>
        <dbReference type="EMBL" id="KYQ92439.1"/>
    </source>
</evidence>